<dbReference type="PANTHER" id="PTHR43415">
    <property type="entry name" value="SPERMIDINE N(1)-ACETYLTRANSFERASE"/>
    <property type="match status" value="1"/>
</dbReference>
<dbReference type="Gene3D" id="3.40.630.30">
    <property type="match status" value="1"/>
</dbReference>
<reference evidence="2" key="1">
    <citation type="journal article" date="2015" name="Nature">
        <title>Complex archaea that bridge the gap between prokaryotes and eukaryotes.</title>
        <authorList>
            <person name="Spang A."/>
            <person name="Saw J.H."/>
            <person name="Jorgensen S.L."/>
            <person name="Zaremba-Niedzwiedzka K."/>
            <person name="Martijn J."/>
            <person name="Lind A.E."/>
            <person name="van Eijk R."/>
            <person name="Schleper C."/>
            <person name="Guy L."/>
            <person name="Ettema T.J."/>
        </authorList>
    </citation>
    <scope>NUCLEOTIDE SEQUENCE</scope>
</reference>
<dbReference type="GO" id="GO:0016747">
    <property type="term" value="F:acyltransferase activity, transferring groups other than amino-acyl groups"/>
    <property type="evidence" value="ECO:0007669"/>
    <property type="project" value="InterPro"/>
</dbReference>
<dbReference type="CDD" id="cd04301">
    <property type="entry name" value="NAT_SF"/>
    <property type="match status" value="1"/>
</dbReference>
<comment type="caution">
    <text evidence="2">The sequence shown here is derived from an EMBL/GenBank/DDBJ whole genome shotgun (WGS) entry which is preliminary data.</text>
</comment>
<proteinExistence type="predicted"/>
<sequence length="193" mass="22781">MTEINETPEDIVEEVFPFIEGQSVNLLPINSEHVEIYIKWENNPKVRRYSRNVIPITSEEQKKVIEEAKVDKRIIFEIWHKEDKKPIGFAELNDNDWINRRAEIGLMIGEPEYWNRGLATEAGKLLVNYGFMELNLNKIITSIFSPNIGSWRCVEKIGMIREATLKNHAYIDGVYVDDYKYCIFKEDWLKKRI</sequence>
<feature type="domain" description="N-acetyltransferase" evidence="1">
    <location>
        <begin position="24"/>
        <end position="181"/>
    </location>
</feature>
<dbReference type="SUPFAM" id="SSF55729">
    <property type="entry name" value="Acyl-CoA N-acyltransferases (Nat)"/>
    <property type="match status" value="1"/>
</dbReference>
<evidence type="ECO:0000313" key="2">
    <source>
        <dbReference type="EMBL" id="KKN13040.1"/>
    </source>
</evidence>
<dbReference type="Pfam" id="PF13302">
    <property type="entry name" value="Acetyltransf_3"/>
    <property type="match status" value="1"/>
</dbReference>
<dbReference type="PANTHER" id="PTHR43415:SF3">
    <property type="entry name" value="GNAT-FAMILY ACETYLTRANSFERASE"/>
    <property type="match status" value="1"/>
</dbReference>
<accession>A0A0F9N0I4</accession>
<dbReference type="PROSITE" id="PS51186">
    <property type="entry name" value="GNAT"/>
    <property type="match status" value="1"/>
</dbReference>
<name>A0A0F9N0I4_9ZZZZ</name>
<gene>
    <name evidence="2" type="ORF">LCGC14_1010370</name>
</gene>
<dbReference type="InterPro" id="IPR000182">
    <property type="entry name" value="GNAT_dom"/>
</dbReference>
<dbReference type="AlphaFoldDB" id="A0A0F9N0I4"/>
<organism evidence="2">
    <name type="scientific">marine sediment metagenome</name>
    <dbReference type="NCBI Taxonomy" id="412755"/>
    <lineage>
        <taxon>unclassified sequences</taxon>
        <taxon>metagenomes</taxon>
        <taxon>ecological metagenomes</taxon>
    </lineage>
</organism>
<evidence type="ECO:0000259" key="1">
    <source>
        <dbReference type="PROSITE" id="PS51186"/>
    </source>
</evidence>
<dbReference type="InterPro" id="IPR016181">
    <property type="entry name" value="Acyl_CoA_acyltransferase"/>
</dbReference>
<protein>
    <recommendedName>
        <fullName evidence="1">N-acetyltransferase domain-containing protein</fullName>
    </recommendedName>
</protein>
<dbReference type="EMBL" id="LAZR01003966">
    <property type="protein sequence ID" value="KKN13040.1"/>
    <property type="molecule type" value="Genomic_DNA"/>
</dbReference>